<protein>
    <submittedName>
        <fullName evidence="1">Zinc ribbon domain-containing protein</fullName>
    </submittedName>
</protein>
<dbReference type="EMBL" id="RQXV01000006">
    <property type="protein sequence ID" value="RRC98969.1"/>
    <property type="molecule type" value="Genomic_DNA"/>
</dbReference>
<name>A0A3P1SPL5_9GAMM</name>
<gene>
    <name evidence="1" type="ORF">EHS89_12395</name>
</gene>
<dbReference type="RefSeq" id="WP_124926468.1">
    <property type="nucleotide sequence ID" value="NZ_BMOH01000002.1"/>
</dbReference>
<dbReference type="AlphaFoldDB" id="A0A3P1SPL5"/>
<accession>A0A3P1SPL5</accession>
<keyword evidence="2" id="KW-1185">Reference proteome</keyword>
<organism evidence="1 2">
    <name type="scientific">Amphritea balenae</name>
    <dbReference type="NCBI Taxonomy" id="452629"/>
    <lineage>
        <taxon>Bacteria</taxon>
        <taxon>Pseudomonadati</taxon>
        <taxon>Pseudomonadota</taxon>
        <taxon>Gammaproteobacteria</taxon>
        <taxon>Oceanospirillales</taxon>
        <taxon>Oceanospirillaceae</taxon>
        <taxon>Amphritea</taxon>
    </lineage>
</organism>
<comment type="caution">
    <text evidence="1">The sequence shown here is derived from an EMBL/GenBank/DDBJ whole genome shotgun (WGS) entry which is preliminary data.</text>
</comment>
<reference evidence="1 2" key="1">
    <citation type="submission" date="2018-11" db="EMBL/GenBank/DDBJ databases">
        <title>The draft genome sequence of Amphritea balenae JAMM 1525T.</title>
        <authorList>
            <person name="Fang Z."/>
            <person name="Zhang Y."/>
            <person name="Han X."/>
        </authorList>
    </citation>
    <scope>NUCLEOTIDE SEQUENCE [LARGE SCALE GENOMIC DNA]</scope>
    <source>
        <strain evidence="1 2">JAMM 1525</strain>
    </source>
</reference>
<evidence type="ECO:0000313" key="1">
    <source>
        <dbReference type="EMBL" id="RRC98969.1"/>
    </source>
</evidence>
<evidence type="ECO:0000313" key="2">
    <source>
        <dbReference type="Proteomes" id="UP000267535"/>
    </source>
</evidence>
<dbReference type="OrthoDB" id="5421165at2"/>
<dbReference type="Proteomes" id="UP000267535">
    <property type="component" value="Unassembled WGS sequence"/>
</dbReference>
<proteinExistence type="predicted"/>
<sequence>MPVYDYRCETSGEIFEVRHPMAIKLSTWADLCDVGGFAPGETPPNSPVSRVLTTGGVVSSKALKNQAPPCMSGGGCPGRKECGN</sequence>